<feature type="binding site" evidence="8">
    <location>
        <position position="61"/>
    </location>
    <ligand>
        <name>beta-alanine</name>
        <dbReference type="ChEBI" id="CHEBI:57966"/>
    </ligand>
</feature>
<dbReference type="HAMAP" id="MF_00158">
    <property type="entry name" value="PanC"/>
    <property type="match status" value="1"/>
</dbReference>
<evidence type="ECO:0000256" key="3">
    <source>
        <dbReference type="ARBA" id="ARBA00022598"/>
    </source>
</evidence>
<comment type="catalytic activity">
    <reaction evidence="7 8">
        <text>(R)-pantoate + beta-alanine + ATP = (R)-pantothenate + AMP + diphosphate + H(+)</text>
        <dbReference type="Rhea" id="RHEA:10912"/>
        <dbReference type="ChEBI" id="CHEBI:15378"/>
        <dbReference type="ChEBI" id="CHEBI:15980"/>
        <dbReference type="ChEBI" id="CHEBI:29032"/>
        <dbReference type="ChEBI" id="CHEBI:30616"/>
        <dbReference type="ChEBI" id="CHEBI:33019"/>
        <dbReference type="ChEBI" id="CHEBI:57966"/>
        <dbReference type="ChEBI" id="CHEBI:456215"/>
        <dbReference type="EC" id="6.3.2.1"/>
    </reaction>
</comment>
<evidence type="ECO:0000256" key="2">
    <source>
        <dbReference type="ARBA" id="ARBA00009256"/>
    </source>
</evidence>
<reference evidence="9" key="1">
    <citation type="journal article" date="2021" name="PeerJ">
        <title>Extensive microbial diversity within the chicken gut microbiome revealed by metagenomics and culture.</title>
        <authorList>
            <person name="Gilroy R."/>
            <person name="Ravi A."/>
            <person name="Getino M."/>
            <person name="Pursley I."/>
            <person name="Horton D.L."/>
            <person name="Alikhan N.F."/>
            <person name="Baker D."/>
            <person name="Gharbi K."/>
            <person name="Hall N."/>
            <person name="Watson M."/>
            <person name="Adriaenssens E.M."/>
            <person name="Foster-Nyarko E."/>
            <person name="Jarju S."/>
            <person name="Secka A."/>
            <person name="Antonio M."/>
            <person name="Oren A."/>
            <person name="Chaudhuri R.R."/>
            <person name="La Ragione R."/>
            <person name="Hildebrand F."/>
            <person name="Pallen M.J."/>
        </authorList>
    </citation>
    <scope>NUCLEOTIDE SEQUENCE</scope>
    <source>
        <strain evidence="9">5032</strain>
    </source>
</reference>
<dbReference type="SUPFAM" id="SSF52374">
    <property type="entry name" value="Nucleotidylyl transferase"/>
    <property type="match status" value="1"/>
</dbReference>
<feature type="binding site" evidence="8">
    <location>
        <begin position="30"/>
        <end position="37"/>
    </location>
    <ligand>
        <name>ATP</name>
        <dbReference type="ChEBI" id="CHEBI:30616"/>
    </ligand>
</feature>
<dbReference type="Pfam" id="PF02569">
    <property type="entry name" value="Pantoate_ligase"/>
    <property type="match status" value="1"/>
</dbReference>
<comment type="subunit">
    <text evidence="8">Homodimer.</text>
</comment>
<name>A0A9D2KS09_9BACT</name>
<evidence type="ECO:0000256" key="5">
    <source>
        <dbReference type="ARBA" id="ARBA00022741"/>
    </source>
</evidence>
<evidence type="ECO:0000313" key="10">
    <source>
        <dbReference type="Proteomes" id="UP000823821"/>
    </source>
</evidence>
<sequence>MQILTSPQELAALCRQWRTDGESIALVPTMGYYHAGHESLMARGRECGSKLVVSLFVNPTQFGPNEDLAAYPRDHERDAAIARKQGADVLFIPEDGAMYAPDHATWVEVPDMARGLCGASRPIHFRGVCTVVMKLFWLVQPAVAVFGQKDWQQQAIIRRMVRDMNIPVRIETQPTMREADGLAMSSRNVYMTEAERAQAPQMRQGLELARRLAQAGETSAARLRDAVLRYWAEQLPLGRLDYLSVVDADTLEPLDSLNGRGLMACAVHMGKSRIIDNILLQD</sequence>
<organism evidence="9 10">
    <name type="scientific">Candidatus Desulfovibrio intestinavium</name>
    <dbReference type="NCBI Taxonomy" id="2838534"/>
    <lineage>
        <taxon>Bacteria</taxon>
        <taxon>Pseudomonadati</taxon>
        <taxon>Thermodesulfobacteriota</taxon>
        <taxon>Desulfovibrionia</taxon>
        <taxon>Desulfovibrionales</taxon>
        <taxon>Desulfovibrionaceae</taxon>
        <taxon>Desulfovibrio</taxon>
    </lineage>
</organism>
<comment type="function">
    <text evidence="8">Catalyzes the condensation of pantoate with beta-alanine in an ATP-dependent reaction via a pantoyl-adenylate intermediate.</text>
</comment>
<comment type="caution">
    <text evidence="8">Lacks conserved residue(s) required for the propagation of feature annotation.</text>
</comment>
<dbReference type="EC" id="6.3.2.1" evidence="8"/>
<dbReference type="PANTHER" id="PTHR21299:SF1">
    <property type="entry name" value="PANTOATE--BETA-ALANINE LIGASE"/>
    <property type="match status" value="1"/>
</dbReference>
<protein>
    <recommendedName>
        <fullName evidence="8">Pantothenate synthetase</fullName>
        <shortName evidence="8">PS</shortName>
        <ecNumber evidence="8">6.3.2.1</ecNumber>
    </recommendedName>
    <alternativeName>
        <fullName evidence="8">Pantoate--beta-alanine ligase</fullName>
    </alternativeName>
    <alternativeName>
        <fullName evidence="8">Pantoate-activating enzyme</fullName>
    </alternativeName>
</protein>
<accession>A0A9D2KS09</accession>
<dbReference type="Gene3D" id="3.30.1300.10">
    <property type="entry name" value="Pantoate-beta-alanine ligase, C-terminal domain"/>
    <property type="match status" value="1"/>
</dbReference>
<keyword evidence="4 8" id="KW-0566">Pantothenate biosynthesis</keyword>
<dbReference type="GO" id="GO:0015940">
    <property type="term" value="P:pantothenate biosynthetic process"/>
    <property type="evidence" value="ECO:0007669"/>
    <property type="project" value="UniProtKB-UniRule"/>
</dbReference>
<dbReference type="InterPro" id="IPR014729">
    <property type="entry name" value="Rossmann-like_a/b/a_fold"/>
</dbReference>
<evidence type="ECO:0000256" key="8">
    <source>
        <dbReference type="HAMAP-Rule" id="MF_00158"/>
    </source>
</evidence>
<evidence type="ECO:0000256" key="4">
    <source>
        <dbReference type="ARBA" id="ARBA00022655"/>
    </source>
</evidence>
<feature type="binding site" evidence="8">
    <location>
        <begin position="184"/>
        <end position="187"/>
    </location>
    <ligand>
        <name>ATP</name>
        <dbReference type="ChEBI" id="CHEBI:30616"/>
    </ligand>
</feature>
<evidence type="ECO:0000256" key="7">
    <source>
        <dbReference type="ARBA" id="ARBA00048258"/>
    </source>
</evidence>
<dbReference type="GO" id="GO:0005829">
    <property type="term" value="C:cytosol"/>
    <property type="evidence" value="ECO:0007669"/>
    <property type="project" value="TreeGrafter"/>
</dbReference>
<comment type="miscellaneous">
    <text evidence="8">The reaction proceeds by a bi uni uni bi ping pong mechanism.</text>
</comment>
<comment type="subcellular location">
    <subcellularLocation>
        <location evidence="8">Cytoplasm</location>
    </subcellularLocation>
</comment>
<reference evidence="9" key="2">
    <citation type="submission" date="2021-04" db="EMBL/GenBank/DDBJ databases">
        <authorList>
            <person name="Gilroy R."/>
        </authorList>
    </citation>
    <scope>NUCLEOTIDE SEQUENCE</scope>
    <source>
        <strain evidence="9">5032</strain>
    </source>
</reference>
<dbReference type="GO" id="GO:0004592">
    <property type="term" value="F:pantoate-beta-alanine ligase activity"/>
    <property type="evidence" value="ECO:0007669"/>
    <property type="project" value="UniProtKB-UniRule"/>
</dbReference>
<comment type="pathway">
    <text evidence="1 8">Cofactor biosynthesis; (R)-pantothenate biosynthesis; (R)-pantothenate from (R)-pantoate and beta-alanine: step 1/1.</text>
</comment>
<feature type="binding site" evidence="8">
    <location>
        <begin position="147"/>
        <end position="150"/>
    </location>
    <ligand>
        <name>ATP</name>
        <dbReference type="ChEBI" id="CHEBI:30616"/>
    </ligand>
</feature>
<evidence type="ECO:0000256" key="1">
    <source>
        <dbReference type="ARBA" id="ARBA00004990"/>
    </source>
</evidence>
<keyword evidence="5 8" id="KW-0547">Nucleotide-binding</keyword>
<feature type="active site" description="Proton donor" evidence="8">
    <location>
        <position position="37"/>
    </location>
</feature>
<dbReference type="PANTHER" id="PTHR21299">
    <property type="entry name" value="CYTIDYLATE KINASE/PANTOATE-BETA-ALANINE LIGASE"/>
    <property type="match status" value="1"/>
</dbReference>
<comment type="caution">
    <text evidence="9">The sequence shown here is derived from an EMBL/GenBank/DDBJ whole genome shotgun (WGS) entry which is preliminary data.</text>
</comment>
<dbReference type="Proteomes" id="UP000823821">
    <property type="component" value="Unassembled WGS sequence"/>
</dbReference>
<evidence type="ECO:0000256" key="6">
    <source>
        <dbReference type="ARBA" id="ARBA00022840"/>
    </source>
</evidence>
<dbReference type="CDD" id="cd00560">
    <property type="entry name" value="PanC"/>
    <property type="match status" value="1"/>
</dbReference>
<dbReference type="NCBIfam" id="TIGR00018">
    <property type="entry name" value="panC"/>
    <property type="match status" value="1"/>
</dbReference>
<dbReference type="Gene3D" id="3.40.50.620">
    <property type="entry name" value="HUPs"/>
    <property type="match status" value="1"/>
</dbReference>
<dbReference type="InterPro" id="IPR003721">
    <property type="entry name" value="Pantoate_ligase"/>
</dbReference>
<proteinExistence type="inferred from homology"/>
<feature type="binding site" evidence="8">
    <location>
        <position position="61"/>
    </location>
    <ligand>
        <name>(R)-pantoate</name>
        <dbReference type="ChEBI" id="CHEBI:15980"/>
    </ligand>
</feature>
<dbReference type="GO" id="GO:0005524">
    <property type="term" value="F:ATP binding"/>
    <property type="evidence" value="ECO:0007669"/>
    <property type="project" value="UniProtKB-KW"/>
</dbReference>
<dbReference type="AlphaFoldDB" id="A0A9D2KS09"/>
<dbReference type="InterPro" id="IPR042176">
    <property type="entry name" value="Pantoate_ligase_C"/>
</dbReference>
<keyword evidence="6 8" id="KW-0067">ATP-binding</keyword>
<keyword evidence="3 8" id="KW-0436">Ligase</keyword>
<comment type="similarity">
    <text evidence="2 8">Belongs to the pantothenate synthetase family.</text>
</comment>
<gene>
    <name evidence="8 9" type="primary">panC</name>
    <name evidence="9" type="ORF">H9784_11360</name>
</gene>
<keyword evidence="8" id="KW-0963">Cytoplasm</keyword>
<feature type="binding site" evidence="8">
    <location>
        <position position="153"/>
    </location>
    <ligand>
        <name>(R)-pantoate</name>
        <dbReference type="ChEBI" id="CHEBI:15980"/>
    </ligand>
</feature>
<evidence type="ECO:0000313" key="9">
    <source>
        <dbReference type="EMBL" id="HJA80144.1"/>
    </source>
</evidence>
<dbReference type="EMBL" id="DWZD01000054">
    <property type="protein sequence ID" value="HJA80144.1"/>
    <property type="molecule type" value="Genomic_DNA"/>
</dbReference>